<dbReference type="OrthoDB" id="5830839at2759"/>
<accession>A0A183DGT5</accession>
<evidence type="ECO:0000313" key="2">
    <source>
        <dbReference type="EMBL" id="VDK60127.1"/>
    </source>
</evidence>
<dbReference type="EMBL" id="UYRT01021713">
    <property type="protein sequence ID" value="VDK60127.1"/>
    <property type="molecule type" value="Genomic_DNA"/>
</dbReference>
<feature type="domain" description="FAM20 C-terminal" evidence="1">
    <location>
        <begin position="1"/>
        <end position="36"/>
    </location>
</feature>
<dbReference type="Pfam" id="PF06702">
    <property type="entry name" value="Fam20C"/>
    <property type="match status" value="1"/>
</dbReference>
<dbReference type="InterPro" id="IPR009581">
    <property type="entry name" value="FAM20_C"/>
</dbReference>
<sequence>MSIDPLAPILAYKHYPALERRLHNVMVYIDECIQKSPSGPTGVVMPEYHNDVCVFFLNFWKNICFQT</sequence>
<organism evidence="4">
    <name type="scientific">Gongylonema pulchrum</name>
    <dbReference type="NCBI Taxonomy" id="637853"/>
    <lineage>
        <taxon>Eukaryota</taxon>
        <taxon>Metazoa</taxon>
        <taxon>Ecdysozoa</taxon>
        <taxon>Nematoda</taxon>
        <taxon>Chromadorea</taxon>
        <taxon>Rhabditida</taxon>
        <taxon>Spirurina</taxon>
        <taxon>Spiruromorpha</taxon>
        <taxon>Spiruroidea</taxon>
        <taxon>Gongylonematidae</taxon>
        <taxon>Gongylonema</taxon>
    </lineage>
</organism>
<evidence type="ECO:0000313" key="4">
    <source>
        <dbReference type="WBParaSite" id="GPUH_0000793501-mRNA-1"/>
    </source>
</evidence>
<gene>
    <name evidence="2" type="ORF">GPUH_LOCUS7921</name>
</gene>
<proteinExistence type="predicted"/>
<evidence type="ECO:0000313" key="3">
    <source>
        <dbReference type="Proteomes" id="UP000271098"/>
    </source>
</evidence>
<dbReference type="Proteomes" id="UP000271098">
    <property type="component" value="Unassembled WGS sequence"/>
</dbReference>
<name>A0A183DGT5_9BILA</name>
<reference evidence="4" key="1">
    <citation type="submission" date="2016-06" db="UniProtKB">
        <authorList>
            <consortium name="WormBaseParasite"/>
        </authorList>
    </citation>
    <scope>IDENTIFICATION</scope>
</reference>
<reference evidence="2 3" key="2">
    <citation type="submission" date="2018-11" db="EMBL/GenBank/DDBJ databases">
        <authorList>
            <consortium name="Pathogen Informatics"/>
        </authorList>
    </citation>
    <scope>NUCLEOTIDE SEQUENCE [LARGE SCALE GENOMIC DNA]</scope>
</reference>
<dbReference type="WBParaSite" id="GPUH_0000793501-mRNA-1">
    <property type="protein sequence ID" value="GPUH_0000793501-mRNA-1"/>
    <property type="gene ID" value="GPUH_0000793501"/>
</dbReference>
<dbReference type="AlphaFoldDB" id="A0A183DGT5"/>
<evidence type="ECO:0000259" key="1">
    <source>
        <dbReference type="Pfam" id="PF06702"/>
    </source>
</evidence>
<protein>
    <submittedName>
        <fullName evidence="4">Fam20C domain-containing protein</fullName>
    </submittedName>
</protein>
<keyword evidence="3" id="KW-1185">Reference proteome</keyword>